<proteinExistence type="predicted"/>
<sequence length="46" mass="4822">MTKLVVMLLVCVILAGATIYALGRQVIPATGTAGTTQRTNIQTAFN</sequence>
<name>A0ABN7TTJ3_9BACL</name>
<evidence type="ECO:0000313" key="1">
    <source>
        <dbReference type="EMBL" id="CAG7651326.1"/>
    </source>
</evidence>
<comment type="caution">
    <text evidence="1">The sequence shown here is derived from an EMBL/GenBank/DDBJ whole genome shotgun (WGS) entry which is preliminary data.</text>
</comment>
<dbReference type="EMBL" id="CAJVCE010000016">
    <property type="protein sequence ID" value="CAG7651326.1"/>
    <property type="molecule type" value="Genomic_DNA"/>
</dbReference>
<dbReference type="Proteomes" id="UP000730618">
    <property type="component" value="Unassembled WGS sequence"/>
</dbReference>
<keyword evidence="2" id="KW-1185">Reference proteome</keyword>
<reference evidence="1 2" key="1">
    <citation type="submission" date="2021-06" db="EMBL/GenBank/DDBJ databases">
        <authorList>
            <person name="Criscuolo A."/>
        </authorList>
    </citation>
    <scope>NUCLEOTIDE SEQUENCE [LARGE SCALE GENOMIC DNA]</scope>
    <source>
        <strain evidence="2">CIP 111802</strain>
    </source>
</reference>
<gene>
    <name evidence="1" type="ORF">PAECIP111802_04935</name>
</gene>
<evidence type="ECO:0000313" key="2">
    <source>
        <dbReference type="Proteomes" id="UP000730618"/>
    </source>
</evidence>
<protein>
    <submittedName>
        <fullName evidence="1">Uncharacterized protein</fullName>
    </submittedName>
</protein>
<accession>A0ABN7TTJ3</accession>
<organism evidence="1 2">
    <name type="scientific">Paenibacillus allorhizosphaerae</name>
    <dbReference type="NCBI Taxonomy" id="2849866"/>
    <lineage>
        <taxon>Bacteria</taxon>
        <taxon>Bacillati</taxon>
        <taxon>Bacillota</taxon>
        <taxon>Bacilli</taxon>
        <taxon>Bacillales</taxon>
        <taxon>Paenibacillaceae</taxon>
        <taxon>Paenibacillus</taxon>
    </lineage>
</organism>